<organism evidence="2 3">
    <name type="scientific">Paenibacillus oryzisoli</name>
    <dbReference type="NCBI Taxonomy" id="1850517"/>
    <lineage>
        <taxon>Bacteria</taxon>
        <taxon>Bacillati</taxon>
        <taxon>Bacillota</taxon>
        <taxon>Bacilli</taxon>
        <taxon>Bacillales</taxon>
        <taxon>Paenibacillaceae</taxon>
        <taxon>Paenibacillus</taxon>
    </lineage>
</organism>
<dbReference type="EMBL" id="LYPB01000086">
    <property type="protein sequence ID" value="OAS15018.1"/>
    <property type="molecule type" value="Genomic_DNA"/>
</dbReference>
<dbReference type="STRING" id="1850517.A8708_14475"/>
<evidence type="ECO:0008006" key="4">
    <source>
        <dbReference type="Google" id="ProtNLM"/>
    </source>
</evidence>
<dbReference type="OrthoDB" id="2351076at2"/>
<feature type="region of interest" description="Disordered" evidence="1">
    <location>
        <begin position="306"/>
        <end position="344"/>
    </location>
</feature>
<evidence type="ECO:0000313" key="3">
    <source>
        <dbReference type="Proteomes" id="UP000078454"/>
    </source>
</evidence>
<reference evidence="2 3" key="1">
    <citation type="submission" date="2016-05" db="EMBL/GenBank/DDBJ databases">
        <title>Paenibacillus sp. 1ZS3-15 nov., isolated from the rhizosphere soil.</title>
        <authorList>
            <person name="Zhang X.X."/>
            <person name="Zhang J."/>
        </authorList>
    </citation>
    <scope>NUCLEOTIDE SEQUENCE [LARGE SCALE GENOMIC DNA]</scope>
    <source>
        <strain evidence="2 3">1ZS3-15</strain>
    </source>
</reference>
<proteinExistence type="predicted"/>
<dbReference type="Proteomes" id="UP000078454">
    <property type="component" value="Unassembled WGS sequence"/>
</dbReference>
<name>A0A198A1Y0_9BACL</name>
<sequence length="616" mass="64437">MNISGLIRNLVGELTAADSKTLELKVGQIIKGVVLQLLSDQEALVNIGGTQVRAKLETPLKQGDVTMLQVQPESKGGQIILKPLLTSDVQIADDSLGELLKAFEIKDTAGNRQMLQQIQQEGIPVSKENVKAFETVMREMPQGANKEEWLQAAVLTAKKGLPLTPATVDAIKQVTTGPAAGQVLEQLEQQANALLEQDPTHPAADTAKQVVSLLKELRATAAAVRPAEPAAPASAVDEPAAAPPQAASSAPAAAQAGGTSAAAPRGSEPAAAAIVAPPAAPAAGEAPPAPPAAGAATVAASAKPAADAHMAQARSAELVRQGGEPLQAGSPVPVQAPPAKQEGGLAPTVARGEAAPPQTQADPVETNWISKMLKAVGVEHESHVAAKLDERGNPVSVRQQATDSSFSIISTNTTDDQQGDIAKPATETLKSLLLQLTASDDTPAPLKEAAQQAVSQITGQQLMLTNDKNAMFTQMTMFVPFLDNTGQQTAAIHIQSRKGSRGEVDASNCRLLFDLQMRVMGNTLLDVQVVNKIVSLTIHNDHPALVSLMESSKDEIATAMNSVGYQFISLKCSPYPKPLEIQEGKDEGAKMGALDGRVDLSELYRPRTYKGVDVRA</sequence>
<gene>
    <name evidence="2" type="ORF">A8708_14475</name>
</gene>
<accession>A0A198A1Y0</accession>
<evidence type="ECO:0000313" key="2">
    <source>
        <dbReference type="EMBL" id="OAS15018.1"/>
    </source>
</evidence>
<protein>
    <recommendedName>
        <fullName evidence="4">Flagellar hook-length control protein-like C-terminal domain-containing protein</fullName>
    </recommendedName>
</protein>
<feature type="region of interest" description="Disordered" evidence="1">
    <location>
        <begin position="229"/>
        <end position="269"/>
    </location>
</feature>
<dbReference type="AlphaFoldDB" id="A0A198A1Y0"/>
<dbReference type="RefSeq" id="WP_068668836.1">
    <property type="nucleotide sequence ID" value="NZ_LYPB01000086.1"/>
</dbReference>
<keyword evidence="3" id="KW-1185">Reference proteome</keyword>
<comment type="caution">
    <text evidence="2">The sequence shown here is derived from an EMBL/GenBank/DDBJ whole genome shotgun (WGS) entry which is preliminary data.</text>
</comment>
<evidence type="ECO:0000256" key="1">
    <source>
        <dbReference type="SAM" id="MobiDB-lite"/>
    </source>
</evidence>